<dbReference type="Gene3D" id="1.10.10.10">
    <property type="entry name" value="Winged helix-like DNA-binding domain superfamily/Winged helix DNA-binding domain"/>
    <property type="match status" value="1"/>
</dbReference>
<comment type="caution">
    <text evidence="5">The sequence shown here is derived from an EMBL/GenBank/DDBJ whole genome shotgun (WGS) entry which is preliminary data.</text>
</comment>
<dbReference type="Pfam" id="PF00392">
    <property type="entry name" value="GntR"/>
    <property type="match status" value="1"/>
</dbReference>
<dbReference type="PROSITE" id="PS50949">
    <property type="entry name" value="HTH_GNTR"/>
    <property type="match status" value="1"/>
</dbReference>
<evidence type="ECO:0000256" key="3">
    <source>
        <dbReference type="ARBA" id="ARBA00023163"/>
    </source>
</evidence>
<dbReference type="PANTHER" id="PTHR43537">
    <property type="entry name" value="TRANSCRIPTIONAL REGULATOR, GNTR FAMILY"/>
    <property type="match status" value="1"/>
</dbReference>
<dbReference type="InterPro" id="IPR036388">
    <property type="entry name" value="WH-like_DNA-bd_sf"/>
</dbReference>
<dbReference type="SUPFAM" id="SSF48008">
    <property type="entry name" value="GntR ligand-binding domain-like"/>
    <property type="match status" value="1"/>
</dbReference>
<evidence type="ECO:0000256" key="1">
    <source>
        <dbReference type="ARBA" id="ARBA00023015"/>
    </source>
</evidence>
<organism evidence="5 6">
    <name type="scientific">Megamonas rupellensis</name>
    <dbReference type="NCBI Taxonomy" id="491921"/>
    <lineage>
        <taxon>Bacteria</taxon>
        <taxon>Bacillati</taxon>
        <taxon>Bacillota</taxon>
        <taxon>Negativicutes</taxon>
        <taxon>Selenomonadales</taxon>
        <taxon>Selenomonadaceae</taxon>
        <taxon>Megamonas</taxon>
    </lineage>
</organism>
<dbReference type="SMART" id="SM00895">
    <property type="entry name" value="FCD"/>
    <property type="match status" value="1"/>
</dbReference>
<dbReference type="Pfam" id="PF07729">
    <property type="entry name" value="FCD"/>
    <property type="match status" value="1"/>
</dbReference>
<dbReference type="GO" id="GO:0003677">
    <property type="term" value="F:DNA binding"/>
    <property type="evidence" value="ECO:0007669"/>
    <property type="project" value="UniProtKB-KW"/>
</dbReference>
<keyword evidence="3" id="KW-0804">Transcription</keyword>
<dbReference type="Gene3D" id="1.20.120.530">
    <property type="entry name" value="GntR ligand-binding domain-like"/>
    <property type="match status" value="1"/>
</dbReference>
<dbReference type="PRINTS" id="PR00035">
    <property type="entry name" value="HTHGNTR"/>
</dbReference>
<gene>
    <name evidence="5" type="ORF">DWY77_03545</name>
</gene>
<dbReference type="SMART" id="SM00345">
    <property type="entry name" value="HTH_GNTR"/>
    <property type="match status" value="1"/>
</dbReference>
<dbReference type="InterPro" id="IPR008920">
    <property type="entry name" value="TF_FadR/GntR_C"/>
</dbReference>
<proteinExistence type="predicted"/>
<evidence type="ECO:0000313" key="6">
    <source>
        <dbReference type="Proteomes" id="UP000286147"/>
    </source>
</evidence>
<dbReference type="Proteomes" id="UP000286147">
    <property type="component" value="Unassembled WGS sequence"/>
</dbReference>
<name>A0A412CG61_9FIRM</name>
<dbReference type="InterPro" id="IPR036390">
    <property type="entry name" value="WH_DNA-bd_sf"/>
</dbReference>
<dbReference type="SUPFAM" id="SSF46785">
    <property type="entry name" value="Winged helix' DNA-binding domain"/>
    <property type="match status" value="1"/>
</dbReference>
<evidence type="ECO:0000259" key="4">
    <source>
        <dbReference type="PROSITE" id="PS50949"/>
    </source>
</evidence>
<keyword evidence="1" id="KW-0805">Transcription regulation</keyword>
<dbReference type="EMBL" id="QRTP01000005">
    <property type="protein sequence ID" value="RGQ85175.1"/>
    <property type="molecule type" value="Genomic_DNA"/>
</dbReference>
<dbReference type="GO" id="GO:0003700">
    <property type="term" value="F:DNA-binding transcription factor activity"/>
    <property type="evidence" value="ECO:0007669"/>
    <property type="project" value="InterPro"/>
</dbReference>
<dbReference type="InterPro" id="IPR000524">
    <property type="entry name" value="Tscrpt_reg_HTH_GntR"/>
</dbReference>
<evidence type="ECO:0000313" key="5">
    <source>
        <dbReference type="EMBL" id="RGQ85175.1"/>
    </source>
</evidence>
<dbReference type="CDD" id="cd07377">
    <property type="entry name" value="WHTH_GntR"/>
    <property type="match status" value="1"/>
</dbReference>
<dbReference type="RefSeq" id="WP_015562955.1">
    <property type="nucleotide sequence ID" value="NZ_NAKQ01000002.1"/>
</dbReference>
<dbReference type="PANTHER" id="PTHR43537:SF5">
    <property type="entry name" value="UXU OPERON TRANSCRIPTIONAL REGULATOR"/>
    <property type="match status" value="1"/>
</dbReference>
<sequence>MSKSLVNITINKILNMIKEQKLKPNDKLPTVDELASAFSVGRSTIREALKVLSAQNIIVIKQGAGTFVSEKEGISRDPLGLEYISDDINVIFDMVTLRLIFEPEMASMAAQFATRKDIQDIKYYCEEVEQLIEQGEDYHKADAGFHIAIAKASGNGVIHKITQVIHSSIKKNIFMTDNILCKDTVIFHRRITNCIENGDINGARYAMINHLDAQRQFLIENYKYQLNRRKI</sequence>
<protein>
    <submittedName>
        <fullName evidence="5">FadR family transcriptional regulator</fullName>
    </submittedName>
</protein>
<feature type="domain" description="HTH gntR-type" evidence="4">
    <location>
        <begin position="3"/>
        <end position="71"/>
    </location>
</feature>
<evidence type="ECO:0000256" key="2">
    <source>
        <dbReference type="ARBA" id="ARBA00023125"/>
    </source>
</evidence>
<keyword evidence="2" id="KW-0238">DNA-binding</keyword>
<reference evidence="5 6" key="1">
    <citation type="submission" date="2018-08" db="EMBL/GenBank/DDBJ databases">
        <title>A genome reference for cultivated species of the human gut microbiota.</title>
        <authorList>
            <person name="Zou Y."/>
            <person name="Xue W."/>
            <person name="Luo G."/>
        </authorList>
    </citation>
    <scope>NUCLEOTIDE SEQUENCE [LARGE SCALE GENOMIC DNA]</scope>
    <source>
        <strain evidence="5 6">AF27-12</strain>
    </source>
</reference>
<accession>A0A412CG61</accession>
<dbReference type="AlphaFoldDB" id="A0A412CG61"/>
<dbReference type="InterPro" id="IPR011711">
    <property type="entry name" value="GntR_C"/>
</dbReference>